<evidence type="ECO:0000256" key="1">
    <source>
        <dbReference type="PROSITE-ProRule" id="PRU00042"/>
    </source>
</evidence>
<dbReference type="InterPro" id="IPR036236">
    <property type="entry name" value="Znf_C2H2_sf"/>
</dbReference>
<organism evidence="4 5">
    <name type="scientific">Owenia fusiformis</name>
    <name type="common">Polychaete worm</name>
    <dbReference type="NCBI Taxonomy" id="6347"/>
    <lineage>
        <taxon>Eukaryota</taxon>
        <taxon>Metazoa</taxon>
        <taxon>Spiralia</taxon>
        <taxon>Lophotrochozoa</taxon>
        <taxon>Annelida</taxon>
        <taxon>Polychaeta</taxon>
        <taxon>Sedentaria</taxon>
        <taxon>Canalipalpata</taxon>
        <taxon>Sabellida</taxon>
        <taxon>Oweniida</taxon>
        <taxon>Oweniidae</taxon>
        <taxon>Owenia</taxon>
    </lineage>
</organism>
<sequence>MASNIQYDCANCAKSFDSSKKLLQHDSRVHGPTSHQCILCKRIFKRLDALRRHQATCPGIGNEEEDNFPITPVASTSKNENDIGLKRKNLDSVNKQFKFKKNKLSLKKGTMKTTSSPSTDLNYVRKSVIEPPTISKTQTVGPSVADTSQQQPVLWNQTKNFQRSVPGPAVNQVSKAQTVGPSVADTFQQQPVLWNQTKNFQRSVPGPAVNQVSKAQTVGPSMADTSQQQSVLWNQSKNFQRSVPGPAINQVSKAQTVAPSMANTSQQPPALSNQTINFRNSVSGHGHVADSIKRGVAISANADTSTSTGSVRSNNKHPTPFNNGDENEFLDLFSASDVERNSILKDLKSSMGVQVELLKQMITNQNQLTEQLVNNTHTNRKRKESKLNPNHPPPPEKRARSISFTLEEQDDIDRDLIEMAELTEADYDEISESAWDNVFNTPSANIYLPSERL</sequence>
<feature type="domain" description="C2H2-type" evidence="3">
    <location>
        <begin position="7"/>
        <end position="30"/>
    </location>
</feature>
<proteinExistence type="predicted"/>
<dbReference type="GO" id="GO:0008270">
    <property type="term" value="F:zinc ion binding"/>
    <property type="evidence" value="ECO:0007669"/>
    <property type="project" value="UniProtKB-KW"/>
</dbReference>
<evidence type="ECO:0000313" key="5">
    <source>
        <dbReference type="Proteomes" id="UP000749559"/>
    </source>
</evidence>
<reference evidence="4" key="1">
    <citation type="submission" date="2022-03" db="EMBL/GenBank/DDBJ databases">
        <authorList>
            <person name="Martin C."/>
        </authorList>
    </citation>
    <scope>NUCLEOTIDE SEQUENCE</scope>
</reference>
<name>A0A8S4NPC8_OWEFU</name>
<dbReference type="InterPro" id="IPR013087">
    <property type="entry name" value="Znf_C2H2_type"/>
</dbReference>
<dbReference type="SUPFAM" id="SSF57667">
    <property type="entry name" value="beta-beta-alpha zinc fingers"/>
    <property type="match status" value="1"/>
</dbReference>
<evidence type="ECO:0000313" key="4">
    <source>
        <dbReference type="EMBL" id="CAH1782550.1"/>
    </source>
</evidence>
<dbReference type="AlphaFoldDB" id="A0A8S4NPC8"/>
<dbReference type="EMBL" id="CAIIXF020000005">
    <property type="protein sequence ID" value="CAH1782550.1"/>
    <property type="molecule type" value="Genomic_DNA"/>
</dbReference>
<keyword evidence="1" id="KW-0479">Metal-binding</keyword>
<feature type="region of interest" description="Disordered" evidence="2">
    <location>
        <begin position="376"/>
        <end position="401"/>
    </location>
</feature>
<keyword evidence="1" id="KW-0863">Zinc-finger</keyword>
<dbReference type="Gene3D" id="3.30.160.60">
    <property type="entry name" value="Classic Zinc Finger"/>
    <property type="match status" value="1"/>
</dbReference>
<gene>
    <name evidence="4" type="ORF">OFUS_LOCUS8985</name>
</gene>
<keyword evidence="1" id="KW-0862">Zinc</keyword>
<evidence type="ECO:0000259" key="3">
    <source>
        <dbReference type="PROSITE" id="PS50157"/>
    </source>
</evidence>
<evidence type="ECO:0000256" key="2">
    <source>
        <dbReference type="SAM" id="MobiDB-lite"/>
    </source>
</evidence>
<accession>A0A8S4NPC8</accession>
<dbReference type="SMART" id="SM00355">
    <property type="entry name" value="ZnF_C2H2"/>
    <property type="match status" value="2"/>
</dbReference>
<dbReference type="Proteomes" id="UP000749559">
    <property type="component" value="Unassembled WGS sequence"/>
</dbReference>
<feature type="region of interest" description="Disordered" evidence="2">
    <location>
        <begin position="303"/>
        <end position="323"/>
    </location>
</feature>
<dbReference type="PROSITE" id="PS00028">
    <property type="entry name" value="ZINC_FINGER_C2H2_1"/>
    <property type="match status" value="1"/>
</dbReference>
<protein>
    <recommendedName>
        <fullName evidence="3">C2H2-type domain-containing protein</fullName>
    </recommendedName>
</protein>
<dbReference type="PROSITE" id="PS50157">
    <property type="entry name" value="ZINC_FINGER_C2H2_2"/>
    <property type="match status" value="1"/>
</dbReference>
<keyword evidence="5" id="KW-1185">Reference proteome</keyword>
<comment type="caution">
    <text evidence="4">The sequence shown here is derived from an EMBL/GenBank/DDBJ whole genome shotgun (WGS) entry which is preliminary data.</text>
</comment>